<sequence>MAGTAVLLLMALTLNEGDASISSTSVNCLIINLEYINCTWTAQGIQEVNYTFHRLERSTYTECPSYLLQNGLTVGCRLPYTSTLKFNRFHTRLAWDKSSSELEQIIDLRHLVKLDPPHHLRLEMREGESNPELWLHWSVSCPSTCVESQVRYRKQGSNCWKETLPIEGYSFIPPFFSPDDIYRFQVRIRVPEHCVQSKYWSEWSTPAVWGSKPRSISAGFHPRRLGPAAYWLTLAVVVLALIG</sequence>
<name>A0A9D3S2K7_ANGAN</name>
<evidence type="ECO:0000256" key="5">
    <source>
        <dbReference type="ARBA" id="ARBA00023136"/>
    </source>
</evidence>
<keyword evidence="5" id="KW-0472">Membrane</keyword>
<evidence type="ECO:0000256" key="3">
    <source>
        <dbReference type="ARBA" id="ARBA00022729"/>
    </source>
</evidence>
<evidence type="ECO:0000256" key="6">
    <source>
        <dbReference type="ARBA" id="ARBA00023170"/>
    </source>
</evidence>
<proteinExistence type="predicted"/>
<evidence type="ECO:0000259" key="8">
    <source>
        <dbReference type="Pfam" id="PF21604"/>
    </source>
</evidence>
<keyword evidence="3 7" id="KW-0732">Signal</keyword>
<dbReference type="SUPFAM" id="SSF49265">
    <property type="entry name" value="Fibronectin type III"/>
    <property type="match status" value="2"/>
</dbReference>
<evidence type="ECO:0000256" key="2">
    <source>
        <dbReference type="ARBA" id="ARBA00022692"/>
    </source>
</evidence>
<organism evidence="9 10">
    <name type="scientific">Anguilla anguilla</name>
    <name type="common">European freshwater eel</name>
    <name type="synonym">Muraena anguilla</name>
    <dbReference type="NCBI Taxonomy" id="7936"/>
    <lineage>
        <taxon>Eukaryota</taxon>
        <taxon>Metazoa</taxon>
        <taxon>Chordata</taxon>
        <taxon>Craniata</taxon>
        <taxon>Vertebrata</taxon>
        <taxon>Euteleostomi</taxon>
        <taxon>Actinopterygii</taxon>
        <taxon>Neopterygii</taxon>
        <taxon>Teleostei</taxon>
        <taxon>Anguilliformes</taxon>
        <taxon>Anguillidae</taxon>
        <taxon>Anguilla</taxon>
    </lineage>
</organism>
<evidence type="ECO:0000313" key="9">
    <source>
        <dbReference type="EMBL" id="KAG5853049.1"/>
    </source>
</evidence>
<comment type="caution">
    <text evidence="9">The sequence shown here is derived from an EMBL/GenBank/DDBJ whole genome shotgun (WGS) entry which is preliminary data.</text>
</comment>
<keyword evidence="6" id="KW-0675">Receptor</keyword>
<feature type="chain" id="PRO_5038494002" description="Cytokine receptor-like factor 2-like D1 domain-containing protein" evidence="7">
    <location>
        <begin position="20"/>
        <end position="243"/>
    </location>
</feature>
<keyword evidence="10" id="KW-1185">Reference proteome</keyword>
<dbReference type="GO" id="GO:0004896">
    <property type="term" value="F:cytokine receptor activity"/>
    <property type="evidence" value="ECO:0007669"/>
    <property type="project" value="InterPro"/>
</dbReference>
<feature type="signal peptide" evidence="7">
    <location>
        <begin position="1"/>
        <end position="19"/>
    </location>
</feature>
<evidence type="ECO:0000256" key="7">
    <source>
        <dbReference type="SAM" id="SignalP"/>
    </source>
</evidence>
<dbReference type="EMBL" id="JAFIRN010000003">
    <property type="protein sequence ID" value="KAG5853049.1"/>
    <property type="molecule type" value="Genomic_DNA"/>
</dbReference>
<protein>
    <recommendedName>
        <fullName evidence="8">Cytokine receptor-like factor 2-like D1 domain-containing protein</fullName>
    </recommendedName>
</protein>
<gene>
    <name evidence="9" type="ORF">ANANG_G00068990</name>
</gene>
<dbReference type="PANTHER" id="PTHR23037:SF47">
    <property type="entry name" value="INTERLEUKIN 2 RECEPTOR SUBUNIT GAMMA"/>
    <property type="match status" value="1"/>
</dbReference>
<dbReference type="PROSITE" id="PS01355">
    <property type="entry name" value="HEMATOPO_REC_S_F1"/>
    <property type="match status" value="1"/>
</dbReference>
<dbReference type="InterPro" id="IPR048651">
    <property type="entry name" value="CRLF2-like_D1"/>
</dbReference>
<evidence type="ECO:0000256" key="1">
    <source>
        <dbReference type="ARBA" id="ARBA00004167"/>
    </source>
</evidence>
<reference evidence="9" key="1">
    <citation type="submission" date="2021-01" db="EMBL/GenBank/DDBJ databases">
        <title>A chromosome-scale assembly of European eel, Anguilla anguilla.</title>
        <authorList>
            <person name="Henkel C."/>
            <person name="Jong-Raadsen S.A."/>
            <person name="Dufour S."/>
            <person name="Weltzien F.-A."/>
            <person name="Palstra A.P."/>
            <person name="Pelster B."/>
            <person name="Spaink H.P."/>
            <person name="Van Den Thillart G.E."/>
            <person name="Jansen H."/>
            <person name="Zahm M."/>
            <person name="Klopp C."/>
            <person name="Cedric C."/>
            <person name="Louis A."/>
            <person name="Berthelot C."/>
            <person name="Parey E."/>
            <person name="Roest Crollius H."/>
            <person name="Montfort J."/>
            <person name="Robinson-Rechavi M."/>
            <person name="Bucao C."/>
            <person name="Bouchez O."/>
            <person name="Gislard M."/>
            <person name="Lluch J."/>
            <person name="Milhes M."/>
            <person name="Lampietro C."/>
            <person name="Lopez Roques C."/>
            <person name="Donnadieu C."/>
            <person name="Braasch I."/>
            <person name="Desvignes T."/>
            <person name="Postlethwait J."/>
            <person name="Bobe J."/>
            <person name="Guiguen Y."/>
            <person name="Dirks R."/>
        </authorList>
    </citation>
    <scope>NUCLEOTIDE SEQUENCE</scope>
    <source>
        <strain evidence="9">Tag_6206</strain>
        <tissue evidence="9">Liver</tissue>
    </source>
</reference>
<dbReference type="InterPro" id="IPR013783">
    <property type="entry name" value="Ig-like_fold"/>
</dbReference>
<evidence type="ECO:0000256" key="4">
    <source>
        <dbReference type="ARBA" id="ARBA00022989"/>
    </source>
</evidence>
<dbReference type="Proteomes" id="UP001044222">
    <property type="component" value="Unassembled WGS sequence"/>
</dbReference>
<dbReference type="AlphaFoldDB" id="A0A9D3S2K7"/>
<dbReference type="Gene3D" id="2.60.40.10">
    <property type="entry name" value="Immunoglobulins"/>
    <property type="match status" value="2"/>
</dbReference>
<comment type="subcellular location">
    <subcellularLocation>
        <location evidence="1">Membrane</location>
        <topology evidence="1">Single-pass membrane protein</topology>
    </subcellularLocation>
</comment>
<dbReference type="InterPro" id="IPR003531">
    <property type="entry name" value="Hempt_rcpt_S_F1_CS"/>
</dbReference>
<evidence type="ECO:0000313" key="10">
    <source>
        <dbReference type="Proteomes" id="UP001044222"/>
    </source>
</evidence>
<feature type="domain" description="Cytokine receptor-like factor 2-like D1" evidence="8">
    <location>
        <begin position="31"/>
        <end position="77"/>
    </location>
</feature>
<dbReference type="InterPro" id="IPR036116">
    <property type="entry name" value="FN3_sf"/>
</dbReference>
<accession>A0A9D3S2K7</accession>
<dbReference type="PANTHER" id="PTHR23037">
    <property type="entry name" value="CYTOKINE RECEPTOR"/>
    <property type="match status" value="1"/>
</dbReference>
<dbReference type="GO" id="GO:0009897">
    <property type="term" value="C:external side of plasma membrane"/>
    <property type="evidence" value="ECO:0007669"/>
    <property type="project" value="TreeGrafter"/>
</dbReference>
<keyword evidence="2" id="KW-0812">Transmembrane</keyword>
<keyword evidence="4" id="KW-1133">Transmembrane helix</keyword>
<dbReference type="Pfam" id="PF21604">
    <property type="entry name" value="CRLF2_D1"/>
    <property type="match status" value="1"/>
</dbReference>